<dbReference type="RefSeq" id="WP_123376518.1">
    <property type="nucleotide sequence ID" value="NZ_MOBY01000031.1"/>
</dbReference>
<comment type="caution">
    <text evidence="1">The sequence shown here is derived from an EMBL/GenBank/DDBJ whole genome shotgun (WGS) entry which is preliminary data.</text>
</comment>
<gene>
    <name evidence="1" type="ORF">BK672_23315</name>
</gene>
<evidence type="ECO:0000313" key="1">
    <source>
        <dbReference type="EMBL" id="RON89787.1"/>
    </source>
</evidence>
<dbReference type="Proteomes" id="UP000283650">
    <property type="component" value="Unassembled WGS sequence"/>
</dbReference>
<accession>A0A423MW89</accession>
<dbReference type="AlphaFoldDB" id="A0A423MW89"/>
<proteinExistence type="predicted"/>
<reference evidence="1 2" key="1">
    <citation type="submission" date="2016-10" db="EMBL/GenBank/DDBJ databases">
        <title>Comparative genome analysis of multiple Pseudomonas spp. focuses on biocontrol and plant growth promoting traits.</title>
        <authorList>
            <person name="Tao X.-Y."/>
            <person name="Taylor C.G."/>
        </authorList>
    </citation>
    <scope>NUCLEOTIDE SEQUENCE [LARGE SCALE GENOMIC DNA]</scope>
    <source>
        <strain evidence="1 2">2F9</strain>
    </source>
</reference>
<dbReference type="EMBL" id="MOBY01000031">
    <property type="protein sequence ID" value="RON89787.1"/>
    <property type="molecule type" value="Genomic_DNA"/>
</dbReference>
<protein>
    <recommendedName>
        <fullName evidence="3">Dermonecrotic toxin</fullName>
    </recommendedName>
</protein>
<evidence type="ECO:0000313" key="2">
    <source>
        <dbReference type="Proteomes" id="UP000283650"/>
    </source>
</evidence>
<name>A0A423MW89_PSEFL</name>
<sequence>MSESNVDVVAEVSLSENDQLEKIATFLQVEKVTVHPFADFAGALSWPIPLTVAQQKEALHATSVYLDSLDIVSIPGAGVLDYLDADEPLSNAALSDPHSALARLITCPRGQALGQAIQTRLNGIATDVSAREYAMAGIHLSLHEGDIDQPSPRKVAGFDLAGEKLWGRPVSAVFGNLTDYLIKERLSSRKLAGLTAALLLLRKAPEFLVKQLPASLKYGTTAWFNLRVAARTIEAHTPGKVAYMTFAQVMASAESAARIDSQVAPQVNAAALADWGVVSGVLQKNNDEHYPQDELENVKTHYNRQLADRLNASILLNSELPSRKAIAKHRLKQKFKGDIPFEERLLQQPTVAAVDGAFLYPSLNGRYSLLDIAMMGGPPYYQWTTRDPRLQPLLDQINAPLELGVVDAFQTQFESAVSNIKQGSRLLVKHLLAELPLEDRKNLEYGQVSFYQYKTYRLSMGFFGKNLTSTHGTLRVKVDLGHESKLYEIDLKQGVIHTRSYDPEEVTERTDAFVPSIQYTIEPFKLADESKAGKLLPQTANRTSVPASYSSERTELIADAFVEHLDLDSEAILKAASGQTTQDRENAAVQKVIDFVVDLIPFKSAITNFVKGNYFDGAMDLFFDVLGFVTAGASVAAKLARIGVSTASAISKTLKAARIIGAVVITELNPLTALRDVGVGVTRLVGHGLQFIGRHGLQQIMKLRKAMDLSELVQMLRKEHGPTLIGTWKINGLSVDGLGVLKNEQWYHYNPLSNRLYGSPGDFRPKPGRFALGGFDNNDFKRFTFKPAELSGLEANAHGIYRSADGQRFYIRNIDATGKEAVYGIRNDFNLKVDLTDVVIVDPLNNRPHGPRLWQVAPDQWQPVSLRGGDLPPGAADVPAGEIVDESASVSHQLVYTSSNPLRPDPAFVRERLPNGLWEPVIEAVTKSEVEHLAYDWGESSLMQYSFQLTSINEALSPAQLSRFTVATGLLQPVRVNYSDEITKRLVNKQGGSSFAFVMERIQPVNSPRAEFNALKIHDPKFGKLPQPSNAVVGYWAAQGGYVDIPIHPKWGEPDHVFTPGFGGCSLVVDQLDASRLRVRHVEGGKELAQYNGLATHEHGLGLSASMEYPDYGLRVNASGQVDSRMVGFAFMKYDHSARSWKLHFQISEGAATIVKYSSAKPGWITRPDTLVGVHPNSRVTKVVTRPVLIIDTVGAG</sequence>
<organism evidence="1 2">
    <name type="scientific">Pseudomonas fluorescens</name>
    <dbReference type="NCBI Taxonomy" id="294"/>
    <lineage>
        <taxon>Bacteria</taxon>
        <taxon>Pseudomonadati</taxon>
        <taxon>Pseudomonadota</taxon>
        <taxon>Gammaproteobacteria</taxon>
        <taxon>Pseudomonadales</taxon>
        <taxon>Pseudomonadaceae</taxon>
        <taxon>Pseudomonas</taxon>
    </lineage>
</organism>
<evidence type="ECO:0008006" key="3">
    <source>
        <dbReference type="Google" id="ProtNLM"/>
    </source>
</evidence>